<gene>
    <name evidence="3" type="ORF">LPTSP4_27570</name>
</gene>
<dbReference type="Proteomes" id="UP000245133">
    <property type="component" value="Unassembled WGS sequence"/>
</dbReference>
<dbReference type="InterPro" id="IPR037293">
    <property type="entry name" value="Gal_Oxidase_central_sf"/>
</dbReference>
<dbReference type="Pfam" id="PF24681">
    <property type="entry name" value="Kelch_KLHDC2_KLHL20_DRC7"/>
    <property type="match status" value="1"/>
</dbReference>
<evidence type="ECO:0000313" key="3">
    <source>
        <dbReference type="EMBL" id="GBF51225.1"/>
    </source>
</evidence>
<keyword evidence="2" id="KW-0677">Repeat</keyword>
<dbReference type="PANTHER" id="PTHR46260">
    <property type="entry name" value="RING-TYPE DOMAIN-CONTAINING PROTEIN"/>
    <property type="match status" value="1"/>
</dbReference>
<organism evidence="3 4">
    <name type="scientific">Leptospira ryugenii</name>
    <dbReference type="NCBI Taxonomy" id="1917863"/>
    <lineage>
        <taxon>Bacteria</taxon>
        <taxon>Pseudomonadati</taxon>
        <taxon>Spirochaetota</taxon>
        <taxon>Spirochaetia</taxon>
        <taxon>Leptospirales</taxon>
        <taxon>Leptospiraceae</taxon>
        <taxon>Leptospira</taxon>
    </lineage>
</organism>
<dbReference type="PANTHER" id="PTHR46260:SF3">
    <property type="entry name" value="RING-TYPE DOMAIN-CONTAINING PROTEIN"/>
    <property type="match status" value="1"/>
</dbReference>
<name>A0A2P2E2V1_9LEPT</name>
<proteinExistence type="predicted"/>
<keyword evidence="4" id="KW-1185">Reference proteome</keyword>
<dbReference type="Gene3D" id="2.120.10.80">
    <property type="entry name" value="Kelch-type beta propeller"/>
    <property type="match status" value="1"/>
</dbReference>
<dbReference type="InterPro" id="IPR006652">
    <property type="entry name" value="Kelch_1"/>
</dbReference>
<evidence type="ECO:0000256" key="1">
    <source>
        <dbReference type="ARBA" id="ARBA00022441"/>
    </source>
</evidence>
<dbReference type="SUPFAM" id="SSF117281">
    <property type="entry name" value="Kelch motif"/>
    <property type="match status" value="2"/>
</dbReference>
<dbReference type="Gene3D" id="2.130.10.80">
    <property type="entry name" value="Galactose oxidase/kelch, beta-propeller"/>
    <property type="match status" value="1"/>
</dbReference>
<comment type="caution">
    <text evidence="3">The sequence shown here is derived from an EMBL/GenBank/DDBJ whole genome shotgun (WGS) entry which is preliminary data.</text>
</comment>
<dbReference type="EMBL" id="BFBB01000008">
    <property type="protein sequence ID" value="GBF51225.1"/>
    <property type="molecule type" value="Genomic_DNA"/>
</dbReference>
<evidence type="ECO:0008006" key="5">
    <source>
        <dbReference type="Google" id="ProtNLM"/>
    </source>
</evidence>
<keyword evidence="1" id="KW-0880">Kelch repeat</keyword>
<dbReference type="InterPro" id="IPR015915">
    <property type="entry name" value="Kelch-typ_b-propeller"/>
</dbReference>
<accession>A0A2P2E2V1</accession>
<dbReference type="AlphaFoldDB" id="A0A2P2E2V1"/>
<dbReference type="InterPro" id="IPR051746">
    <property type="entry name" value="Kelch_domain_containing_8"/>
</dbReference>
<sequence length="293" mass="33318">MTAIDDRLIYIAGGDKADYNTMSTTEIYDTKENKSSIFVPMVEERSRHTATLLKNNEVFLAGGNIGVRERISDSWQVVNTQSGINLQKGTLNYARYRHKAQLLSNGDVLRIGGENFSDTIEDLELFNARLRTISSNGKLKESRSYHSIVYFDDNNIFIIGGINRDKNKDRYLRSIERFDKSRNESEIVANFEEPRAHVNAKKITNSEILICGGVNGNISPKKHFSDCLLFNIETKRFSHFTNLTKPRIYSTVDLTSDGQFLLCGGNSLDSLYNDCETVDLKTRTATIRFPRLF</sequence>
<evidence type="ECO:0000256" key="2">
    <source>
        <dbReference type="ARBA" id="ARBA00022737"/>
    </source>
</evidence>
<dbReference type="SMART" id="SM00612">
    <property type="entry name" value="Kelch"/>
    <property type="match status" value="4"/>
</dbReference>
<reference evidence="3 4" key="1">
    <citation type="submission" date="2018-02" db="EMBL/GenBank/DDBJ databases">
        <title>Novel Leptospira species isolated from soil and water in Japan.</title>
        <authorList>
            <person name="Nakao R."/>
            <person name="Masuzawa T."/>
        </authorList>
    </citation>
    <scope>NUCLEOTIDE SEQUENCE [LARGE SCALE GENOMIC DNA]</scope>
    <source>
        <strain evidence="3 4">YH101</strain>
    </source>
</reference>
<protein>
    <recommendedName>
        <fullName evidence="5">Kelch repeat protein</fullName>
    </recommendedName>
</protein>
<evidence type="ECO:0000313" key="4">
    <source>
        <dbReference type="Proteomes" id="UP000245133"/>
    </source>
</evidence>